<dbReference type="PANTHER" id="PTHR24276">
    <property type="entry name" value="POLYSERASE-RELATED"/>
    <property type="match status" value="1"/>
</dbReference>
<evidence type="ECO:0000313" key="7">
    <source>
        <dbReference type="Proteomes" id="UP000708148"/>
    </source>
</evidence>
<organism evidence="6 7">
    <name type="scientific">Ostreobium quekettii</name>
    <dbReference type="NCBI Taxonomy" id="121088"/>
    <lineage>
        <taxon>Eukaryota</taxon>
        <taxon>Viridiplantae</taxon>
        <taxon>Chlorophyta</taxon>
        <taxon>core chlorophytes</taxon>
        <taxon>Ulvophyceae</taxon>
        <taxon>TCBD clade</taxon>
        <taxon>Bryopsidales</taxon>
        <taxon>Ostreobineae</taxon>
        <taxon>Ostreobiaceae</taxon>
        <taxon>Ostreobium</taxon>
    </lineage>
</organism>
<dbReference type="Gene3D" id="2.40.10.10">
    <property type="entry name" value="Trypsin-like serine proteases"/>
    <property type="match status" value="2"/>
</dbReference>
<dbReference type="InterPro" id="IPR043504">
    <property type="entry name" value="Peptidase_S1_PA_chymotrypsin"/>
</dbReference>
<sequence>MGRGHQELLPHVALAYLLATCLAIFCVAAGADCLPQAAPMTASRSGREDPFTGDSQAKTMGRRILKQEDAKDPGNSTEPEKEDAANLCARFPYAVSLRDFNDVHRCDGVLINHNWVVTAARCVDPNISTSAGGTPILVIGSCTLDSVASSHGEIEETLASDVIIHEKYTGAVADPFDIALVKLSRKSTHKPVGLPTNRGAKDNGSNFTALGWHAREDGVVGRELRGAIPVNVVEDGECLTGDLEGAKFGESMVCGKGATEEDLCEGSPGAALLRLFSP</sequence>
<evidence type="ECO:0000256" key="1">
    <source>
        <dbReference type="ARBA" id="ARBA00007664"/>
    </source>
</evidence>
<gene>
    <name evidence="6" type="ORF">OSTQU699_LOCUS8905</name>
</gene>
<dbReference type="Proteomes" id="UP000708148">
    <property type="component" value="Unassembled WGS sequence"/>
</dbReference>
<feature type="region of interest" description="Disordered" evidence="3">
    <location>
        <begin position="39"/>
        <end position="83"/>
    </location>
</feature>
<evidence type="ECO:0000256" key="3">
    <source>
        <dbReference type="SAM" id="MobiDB-lite"/>
    </source>
</evidence>
<keyword evidence="4" id="KW-0472">Membrane</keyword>
<dbReference type="PROSITE" id="PS50240">
    <property type="entry name" value="TRYPSIN_DOM"/>
    <property type="match status" value="1"/>
</dbReference>
<evidence type="ECO:0000256" key="4">
    <source>
        <dbReference type="SAM" id="Phobius"/>
    </source>
</evidence>
<reference evidence="6" key="1">
    <citation type="submission" date="2020-12" db="EMBL/GenBank/DDBJ databases">
        <authorList>
            <person name="Iha C."/>
        </authorList>
    </citation>
    <scope>NUCLEOTIDE SEQUENCE</scope>
</reference>
<evidence type="ECO:0000256" key="2">
    <source>
        <dbReference type="ARBA" id="ARBA00023157"/>
    </source>
</evidence>
<keyword evidence="7" id="KW-1185">Reference proteome</keyword>
<proteinExistence type="inferred from homology"/>
<keyword evidence="4" id="KW-1133">Transmembrane helix</keyword>
<dbReference type="SUPFAM" id="SSF50494">
    <property type="entry name" value="Trypsin-like serine proteases"/>
    <property type="match status" value="1"/>
</dbReference>
<protein>
    <recommendedName>
        <fullName evidence="5">Peptidase S1 domain-containing protein</fullName>
    </recommendedName>
</protein>
<dbReference type="GO" id="GO:0004252">
    <property type="term" value="F:serine-type endopeptidase activity"/>
    <property type="evidence" value="ECO:0007669"/>
    <property type="project" value="InterPro"/>
</dbReference>
<name>A0A8S1J8D2_9CHLO</name>
<dbReference type="PRINTS" id="PR00722">
    <property type="entry name" value="CHYMOTRYPSIN"/>
</dbReference>
<dbReference type="EMBL" id="CAJHUC010002295">
    <property type="protein sequence ID" value="CAD7703548.1"/>
    <property type="molecule type" value="Genomic_DNA"/>
</dbReference>
<comment type="similarity">
    <text evidence="1">Belongs to the peptidase S1 family.</text>
</comment>
<feature type="compositionally biased region" description="Basic and acidic residues" evidence="3">
    <location>
        <begin position="65"/>
        <end position="83"/>
    </location>
</feature>
<keyword evidence="4" id="KW-0812">Transmembrane</keyword>
<feature type="transmembrane region" description="Helical" evidence="4">
    <location>
        <begin position="12"/>
        <end position="31"/>
    </location>
</feature>
<dbReference type="OrthoDB" id="513101at2759"/>
<dbReference type="Pfam" id="PF00089">
    <property type="entry name" value="Trypsin"/>
    <property type="match status" value="1"/>
</dbReference>
<dbReference type="InterPro" id="IPR001314">
    <property type="entry name" value="Peptidase_S1A"/>
</dbReference>
<comment type="caution">
    <text evidence="6">The sequence shown here is derived from an EMBL/GenBank/DDBJ whole genome shotgun (WGS) entry which is preliminary data.</text>
</comment>
<dbReference type="InterPro" id="IPR001254">
    <property type="entry name" value="Trypsin_dom"/>
</dbReference>
<dbReference type="PANTHER" id="PTHR24276:SF91">
    <property type="entry name" value="AT26814P-RELATED"/>
    <property type="match status" value="1"/>
</dbReference>
<dbReference type="AlphaFoldDB" id="A0A8S1J8D2"/>
<accession>A0A8S1J8D2</accession>
<evidence type="ECO:0000313" key="6">
    <source>
        <dbReference type="EMBL" id="CAD7703548.1"/>
    </source>
</evidence>
<feature type="non-terminal residue" evidence="6">
    <location>
        <position position="1"/>
    </location>
</feature>
<evidence type="ECO:0000259" key="5">
    <source>
        <dbReference type="PROSITE" id="PS50240"/>
    </source>
</evidence>
<dbReference type="SMART" id="SM00020">
    <property type="entry name" value="Tryp_SPc"/>
    <property type="match status" value="1"/>
</dbReference>
<keyword evidence="2" id="KW-1015">Disulfide bond</keyword>
<feature type="domain" description="Peptidase S1" evidence="5">
    <location>
        <begin position="91"/>
        <end position="278"/>
    </location>
</feature>
<dbReference type="GO" id="GO:0006508">
    <property type="term" value="P:proteolysis"/>
    <property type="evidence" value="ECO:0007669"/>
    <property type="project" value="InterPro"/>
</dbReference>
<dbReference type="InterPro" id="IPR050430">
    <property type="entry name" value="Peptidase_S1"/>
</dbReference>
<dbReference type="InterPro" id="IPR009003">
    <property type="entry name" value="Peptidase_S1_PA"/>
</dbReference>